<gene>
    <name evidence="8" type="ORF">BaRGS_00040526</name>
</gene>
<comment type="subcellular location">
    <subcellularLocation>
        <location evidence="5">Nucleus</location>
    </subcellularLocation>
</comment>
<organism evidence="8 9">
    <name type="scientific">Batillaria attramentaria</name>
    <dbReference type="NCBI Taxonomy" id="370345"/>
    <lineage>
        <taxon>Eukaryota</taxon>
        <taxon>Metazoa</taxon>
        <taxon>Spiralia</taxon>
        <taxon>Lophotrochozoa</taxon>
        <taxon>Mollusca</taxon>
        <taxon>Gastropoda</taxon>
        <taxon>Caenogastropoda</taxon>
        <taxon>Sorbeoconcha</taxon>
        <taxon>Cerithioidea</taxon>
        <taxon>Batillariidae</taxon>
        <taxon>Batillaria</taxon>
    </lineage>
</organism>
<keyword evidence="2 5" id="KW-0238">DNA-binding</keyword>
<dbReference type="GO" id="GO:0005634">
    <property type="term" value="C:nucleus"/>
    <property type="evidence" value="ECO:0007669"/>
    <property type="project" value="UniProtKB-SubCell"/>
</dbReference>
<feature type="domain" description="T-box" evidence="7">
    <location>
        <begin position="89"/>
        <end position="112"/>
    </location>
</feature>
<dbReference type="InterPro" id="IPR036960">
    <property type="entry name" value="T-box_sf"/>
</dbReference>
<dbReference type="GO" id="GO:0003677">
    <property type="term" value="F:DNA binding"/>
    <property type="evidence" value="ECO:0007669"/>
    <property type="project" value="UniProtKB-UniRule"/>
</dbReference>
<sequence length="112" mass="12206">MAFHPFIFPRPSDYGVGSLLTPHPYLPGLPLHPPGLASPLLPKLQNAMGRAGLTPGDFLAHPPGLGRALGRGSVEPNDPDVQDDPQVELEARDLWQRFHKLQSEMVITKSGR</sequence>
<accession>A0ABD0IZR3</accession>
<evidence type="ECO:0000256" key="6">
    <source>
        <dbReference type="SAM" id="MobiDB-lite"/>
    </source>
</evidence>
<proteinExistence type="predicted"/>
<evidence type="ECO:0000256" key="1">
    <source>
        <dbReference type="ARBA" id="ARBA00023015"/>
    </source>
</evidence>
<dbReference type="SUPFAM" id="SSF49417">
    <property type="entry name" value="p53-like transcription factors"/>
    <property type="match status" value="1"/>
</dbReference>
<keyword evidence="3" id="KW-0804">Transcription</keyword>
<keyword evidence="9" id="KW-1185">Reference proteome</keyword>
<protein>
    <recommendedName>
        <fullName evidence="7">T-box domain-containing protein</fullName>
    </recommendedName>
</protein>
<dbReference type="Gene3D" id="2.60.40.820">
    <property type="entry name" value="Transcription factor, T-box"/>
    <property type="match status" value="1"/>
</dbReference>
<reference evidence="8 9" key="1">
    <citation type="journal article" date="2023" name="Sci. Data">
        <title>Genome assembly of the Korean intertidal mud-creeper Batillaria attramentaria.</title>
        <authorList>
            <person name="Patra A.K."/>
            <person name="Ho P.T."/>
            <person name="Jun S."/>
            <person name="Lee S.J."/>
            <person name="Kim Y."/>
            <person name="Won Y.J."/>
        </authorList>
    </citation>
    <scope>NUCLEOTIDE SEQUENCE [LARGE SCALE GENOMIC DNA]</scope>
    <source>
        <strain evidence="8">Wonlab-2016</strain>
    </source>
</reference>
<keyword evidence="4 5" id="KW-0539">Nucleus</keyword>
<evidence type="ECO:0000259" key="7">
    <source>
        <dbReference type="PROSITE" id="PS50252"/>
    </source>
</evidence>
<feature type="region of interest" description="Disordered" evidence="6">
    <location>
        <begin position="53"/>
        <end position="84"/>
    </location>
</feature>
<name>A0ABD0IZR3_9CAEN</name>
<evidence type="ECO:0000256" key="2">
    <source>
        <dbReference type="ARBA" id="ARBA00023125"/>
    </source>
</evidence>
<evidence type="ECO:0000313" key="9">
    <source>
        <dbReference type="Proteomes" id="UP001519460"/>
    </source>
</evidence>
<dbReference type="Pfam" id="PF00907">
    <property type="entry name" value="T-box"/>
    <property type="match status" value="1"/>
</dbReference>
<dbReference type="PROSITE" id="PS50252">
    <property type="entry name" value="TBOX_3"/>
    <property type="match status" value="1"/>
</dbReference>
<evidence type="ECO:0000256" key="3">
    <source>
        <dbReference type="ARBA" id="ARBA00023163"/>
    </source>
</evidence>
<evidence type="ECO:0000256" key="4">
    <source>
        <dbReference type="ARBA" id="ARBA00023242"/>
    </source>
</evidence>
<dbReference type="InterPro" id="IPR008967">
    <property type="entry name" value="p53-like_TF_DNA-bd_sf"/>
</dbReference>
<dbReference type="Proteomes" id="UP001519460">
    <property type="component" value="Unassembled WGS sequence"/>
</dbReference>
<comment type="caution">
    <text evidence="5">Lacks conserved residue(s) required for the propagation of feature annotation.</text>
</comment>
<evidence type="ECO:0000313" key="8">
    <source>
        <dbReference type="EMBL" id="KAK7442437.1"/>
    </source>
</evidence>
<comment type="caution">
    <text evidence="8">The sequence shown here is derived from an EMBL/GenBank/DDBJ whole genome shotgun (WGS) entry which is preliminary data.</text>
</comment>
<dbReference type="AlphaFoldDB" id="A0ABD0IZR3"/>
<keyword evidence="1" id="KW-0805">Transcription regulation</keyword>
<dbReference type="EMBL" id="JACVVK020000834">
    <property type="protein sequence ID" value="KAK7442437.1"/>
    <property type="molecule type" value="Genomic_DNA"/>
</dbReference>
<dbReference type="InterPro" id="IPR046360">
    <property type="entry name" value="T-box_DNA-bd"/>
</dbReference>
<evidence type="ECO:0000256" key="5">
    <source>
        <dbReference type="PROSITE-ProRule" id="PRU00201"/>
    </source>
</evidence>